<evidence type="ECO:0000313" key="2">
    <source>
        <dbReference type="EnsemblPlants" id="OPUNC03G02220.1"/>
    </source>
</evidence>
<protein>
    <submittedName>
        <fullName evidence="2">Uncharacterized protein</fullName>
    </submittedName>
</protein>
<sequence>MQKPTPYVSLHDVAFDFVDGGDVPFDDLVDGKGLCCPDDPLDEVMTYLSAVDDPFLAFKLDCSLPKPTAAAADVDSKSNEHMLANVGGGLDLHREVGDGDEKAGTPSTIGVDIPWLQASTVARKPRRPPATAGPAAAEYRLSTSPSFRSDEYSNRHRKVVKLRERKREKAMPLTASWSTRQGHVGRA</sequence>
<dbReference type="STRING" id="4537.A0A0E0K8B5"/>
<proteinExistence type="predicted"/>
<dbReference type="HOGENOM" id="CLU_076470_0_0_1"/>
<dbReference type="EnsemblPlants" id="OPUNC03G02220.1">
    <property type="protein sequence ID" value="OPUNC03G02220.1"/>
    <property type="gene ID" value="OPUNC03G02220"/>
</dbReference>
<organism evidence="2">
    <name type="scientific">Oryza punctata</name>
    <name type="common">Red rice</name>
    <dbReference type="NCBI Taxonomy" id="4537"/>
    <lineage>
        <taxon>Eukaryota</taxon>
        <taxon>Viridiplantae</taxon>
        <taxon>Streptophyta</taxon>
        <taxon>Embryophyta</taxon>
        <taxon>Tracheophyta</taxon>
        <taxon>Spermatophyta</taxon>
        <taxon>Magnoliopsida</taxon>
        <taxon>Liliopsida</taxon>
        <taxon>Poales</taxon>
        <taxon>Poaceae</taxon>
        <taxon>BOP clade</taxon>
        <taxon>Oryzoideae</taxon>
        <taxon>Oryzeae</taxon>
        <taxon>Oryzinae</taxon>
        <taxon>Oryza</taxon>
    </lineage>
</organism>
<dbReference type="Proteomes" id="UP000026962">
    <property type="component" value="Chromosome 3"/>
</dbReference>
<reference evidence="2" key="2">
    <citation type="submission" date="2018-05" db="EMBL/GenBank/DDBJ databases">
        <title>OpunRS2 (Oryza punctata Reference Sequence Version 2).</title>
        <authorList>
            <person name="Zhang J."/>
            <person name="Kudrna D."/>
            <person name="Lee S."/>
            <person name="Talag J."/>
            <person name="Welchert J."/>
            <person name="Wing R.A."/>
        </authorList>
    </citation>
    <scope>NUCLEOTIDE SEQUENCE [LARGE SCALE GENOMIC DNA]</scope>
</reference>
<evidence type="ECO:0000313" key="3">
    <source>
        <dbReference type="Proteomes" id="UP000026962"/>
    </source>
</evidence>
<evidence type="ECO:0000256" key="1">
    <source>
        <dbReference type="SAM" id="MobiDB-lite"/>
    </source>
</evidence>
<reference evidence="2" key="1">
    <citation type="submission" date="2015-04" db="UniProtKB">
        <authorList>
            <consortium name="EnsemblPlants"/>
        </authorList>
    </citation>
    <scope>IDENTIFICATION</scope>
</reference>
<accession>A0A0E0K8B5</accession>
<feature type="compositionally biased region" description="Low complexity" evidence="1">
    <location>
        <begin position="129"/>
        <end position="140"/>
    </location>
</feature>
<feature type="region of interest" description="Disordered" evidence="1">
    <location>
        <begin position="122"/>
        <end position="187"/>
    </location>
</feature>
<dbReference type="AlphaFoldDB" id="A0A0E0K8B5"/>
<keyword evidence="3" id="KW-1185">Reference proteome</keyword>
<dbReference type="Gramene" id="OPUNC03G02220.1">
    <property type="protein sequence ID" value="OPUNC03G02220.1"/>
    <property type="gene ID" value="OPUNC03G02220"/>
</dbReference>
<name>A0A0E0K8B5_ORYPU</name>
<feature type="compositionally biased region" description="Basic and acidic residues" evidence="1">
    <location>
        <begin position="161"/>
        <end position="170"/>
    </location>
</feature>